<dbReference type="InterPro" id="IPR050266">
    <property type="entry name" value="AB_hydrolase_sf"/>
</dbReference>
<dbReference type="PANTHER" id="PTHR43798">
    <property type="entry name" value="MONOACYLGLYCEROL LIPASE"/>
    <property type="match status" value="1"/>
</dbReference>
<organism evidence="3 4">
    <name type="scientific">Gluconacetobacter tumulisoli</name>
    <dbReference type="NCBI Taxonomy" id="1286189"/>
    <lineage>
        <taxon>Bacteria</taxon>
        <taxon>Pseudomonadati</taxon>
        <taxon>Pseudomonadota</taxon>
        <taxon>Alphaproteobacteria</taxon>
        <taxon>Acetobacterales</taxon>
        <taxon>Acetobacteraceae</taxon>
        <taxon>Gluconacetobacter</taxon>
    </lineage>
</organism>
<keyword evidence="3" id="KW-0378">Hydrolase</keyword>
<dbReference type="Gene3D" id="3.40.50.1820">
    <property type="entry name" value="alpha/beta hydrolase"/>
    <property type="match status" value="1"/>
</dbReference>
<dbReference type="PANTHER" id="PTHR43798:SF33">
    <property type="entry name" value="HYDROLASE, PUTATIVE (AFU_ORTHOLOGUE AFUA_2G14860)-RELATED"/>
    <property type="match status" value="1"/>
</dbReference>
<keyword evidence="1" id="KW-0732">Signal</keyword>
<dbReference type="SUPFAM" id="SSF53474">
    <property type="entry name" value="alpha/beta-Hydrolases"/>
    <property type="match status" value="1"/>
</dbReference>
<sequence>MGRYARHARCLLAAMAMAALPAIAHAAPLDAAAIARFDGRKQAVKLDDGMTMSVIDMGPRDGIPVILIHGYTDSARDWLPIVSDLSPRLRLIIPDLRGHGGSSKPECCYTVVDFAYDLKRLMDRLHVSRADIVGHSLGSIVAQSFAETWPERTGKVVLISSTGGEKPCPTAAERRNRQTGMDFRTPILALRDPIDPESAFMKEWWSSPTPVDPAFLARQREDAARIPAKVWLAILDQGLASTNIQAGLPRLRAPTLLIWGEKDPIMLPEVRQTLIDALPQAKRAIFPGLGHNPFWEKPRAVADTIDSFLLAP</sequence>
<dbReference type="GO" id="GO:0016020">
    <property type="term" value="C:membrane"/>
    <property type="evidence" value="ECO:0007669"/>
    <property type="project" value="TreeGrafter"/>
</dbReference>
<dbReference type="PRINTS" id="PR00111">
    <property type="entry name" value="ABHYDROLASE"/>
</dbReference>
<dbReference type="EMBL" id="JABEQM010000001">
    <property type="protein sequence ID" value="MBB2200075.1"/>
    <property type="molecule type" value="Genomic_DNA"/>
</dbReference>
<dbReference type="InterPro" id="IPR000639">
    <property type="entry name" value="Epox_hydrolase-like"/>
</dbReference>
<comment type="caution">
    <text evidence="3">The sequence shown here is derived from an EMBL/GenBank/DDBJ whole genome shotgun (WGS) entry which is preliminary data.</text>
</comment>
<proteinExistence type="predicted"/>
<dbReference type="AlphaFoldDB" id="A0A7W4K458"/>
<feature type="signal peptide" evidence="1">
    <location>
        <begin position="1"/>
        <end position="26"/>
    </location>
</feature>
<evidence type="ECO:0000313" key="3">
    <source>
        <dbReference type="EMBL" id="MBB2200075.1"/>
    </source>
</evidence>
<dbReference type="GO" id="GO:0016787">
    <property type="term" value="F:hydrolase activity"/>
    <property type="evidence" value="ECO:0007669"/>
    <property type="project" value="UniProtKB-KW"/>
</dbReference>
<feature type="domain" description="AB hydrolase-1" evidence="2">
    <location>
        <begin position="64"/>
        <end position="298"/>
    </location>
</feature>
<dbReference type="InterPro" id="IPR000073">
    <property type="entry name" value="AB_hydrolase_1"/>
</dbReference>
<evidence type="ECO:0000256" key="1">
    <source>
        <dbReference type="SAM" id="SignalP"/>
    </source>
</evidence>
<accession>A0A7W4K458</accession>
<dbReference type="Pfam" id="PF00561">
    <property type="entry name" value="Abhydrolase_1"/>
    <property type="match status" value="1"/>
</dbReference>
<dbReference type="RefSeq" id="WP_182953110.1">
    <property type="nucleotide sequence ID" value="NZ_JABEQM010000001.1"/>
</dbReference>
<name>A0A7W4K458_9PROT</name>
<feature type="chain" id="PRO_5031289621" evidence="1">
    <location>
        <begin position="27"/>
        <end position="312"/>
    </location>
</feature>
<evidence type="ECO:0000259" key="2">
    <source>
        <dbReference type="Pfam" id="PF00561"/>
    </source>
</evidence>
<dbReference type="Proteomes" id="UP000578030">
    <property type="component" value="Unassembled WGS sequence"/>
</dbReference>
<gene>
    <name evidence="3" type="ORF">HLH28_00515</name>
</gene>
<dbReference type="InterPro" id="IPR029058">
    <property type="entry name" value="AB_hydrolase_fold"/>
</dbReference>
<keyword evidence="4" id="KW-1185">Reference proteome</keyword>
<reference evidence="3 4" key="1">
    <citation type="submission" date="2020-04" db="EMBL/GenBank/DDBJ databases">
        <title>Description of novel Gluconacetobacter.</title>
        <authorList>
            <person name="Sombolestani A."/>
        </authorList>
    </citation>
    <scope>NUCLEOTIDE SEQUENCE [LARGE SCALE GENOMIC DNA]</scope>
    <source>
        <strain evidence="3 4">LMG 27802</strain>
    </source>
</reference>
<protein>
    <submittedName>
        <fullName evidence="3">Alpha/beta hydrolase</fullName>
    </submittedName>
</protein>
<dbReference type="PRINTS" id="PR00412">
    <property type="entry name" value="EPOXHYDRLASE"/>
</dbReference>
<evidence type="ECO:0000313" key="4">
    <source>
        <dbReference type="Proteomes" id="UP000578030"/>
    </source>
</evidence>